<sequence>MSPQLRRQMIVRSTLALIAEHGLAVTTRQVARAAGINEATIFQVFADKHELLNACMAEAARCDDVLRELADIPLGASVTARLLAAAGALETYLMRMGTVVAYLEAVGHTRARRESTASTAGMREVREAVESVVASLAALLAPEEGSLRLPPLQIAQAYFDLLFARSRELDRPLCDSQLPDLVQLLVHGALVAGSPRR</sequence>
<keyword evidence="3" id="KW-0804">Transcription</keyword>
<dbReference type="STRING" id="591159.SSQG_05918"/>
<accession>D9WZ97</accession>
<keyword evidence="1" id="KW-0805">Transcription regulation</keyword>
<evidence type="ECO:0000256" key="1">
    <source>
        <dbReference type="ARBA" id="ARBA00023015"/>
    </source>
</evidence>
<dbReference type="eggNOG" id="COG1309">
    <property type="taxonomic scope" value="Bacteria"/>
</dbReference>
<dbReference type="PRINTS" id="PR00455">
    <property type="entry name" value="HTHTETR"/>
</dbReference>
<dbReference type="GO" id="GO:0000976">
    <property type="term" value="F:transcription cis-regulatory region binding"/>
    <property type="evidence" value="ECO:0007669"/>
    <property type="project" value="TreeGrafter"/>
</dbReference>
<dbReference type="GO" id="GO:0003700">
    <property type="term" value="F:DNA-binding transcription factor activity"/>
    <property type="evidence" value="ECO:0007669"/>
    <property type="project" value="TreeGrafter"/>
</dbReference>
<dbReference type="InterPro" id="IPR009057">
    <property type="entry name" value="Homeodomain-like_sf"/>
</dbReference>
<feature type="DNA-binding region" description="H-T-H motif" evidence="4">
    <location>
        <begin position="26"/>
        <end position="45"/>
    </location>
</feature>
<dbReference type="Pfam" id="PF00440">
    <property type="entry name" value="TetR_N"/>
    <property type="match status" value="1"/>
</dbReference>
<protein>
    <recommendedName>
        <fullName evidence="5">HTH tetR-type domain-containing protein</fullName>
    </recommendedName>
</protein>
<dbReference type="EMBL" id="GG657757">
    <property type="protein sequence ID" value="EFL35400.1"/>
    <property type="molecule type" value="Genomic_DNA"/>
</dbReference>
<dbReference type="SUPFAM" id="SSF46689">
    <property type="entry name" value="Homeodomain-like"/>
    <property type="match status" value="1"/>
</dbReference>
<dbReference type="PANTHER" id="PTHR30055">
    <property type="entry name" value="HTH-TYPE TRANSCRIPTIONAL REGULATOR RUTR"/>
    <property type="match status" value="1"/>
</dbReference>
<organism evidence="6 7">
    <name type="scientific">Streptomyces viridochromogenes (strain DSM 40736 / JCM 4977 / BCRC 1201 / Tue 494)</name>
    <dbReference type="NCBI Taxonomy" id="591159"/>
    <lineage>
        <taxon>Bacteria</taxon>
        <taxon>Bacillati</taxon>
        <taxon>Actinomycetota</taxon>
        <taxon>Actinomycetes</taxon>
        <taxon>Kitasatosporales</taxon>
        <taxon>Streptomycetaceae</taxon>
        <taxon>Streptomyces</taxon>
    </lineage>
</organism>
<evidence type="ECO:0000256" key="3">
    <source>
        <dbReference type="ARBA" id="ARBA00023163"/>
    </source>
</evidence>
<keyword evidence="2 4" id="KW-0238">DNA-binding</keyword>
<keyword evidence="7" id="KW-1185">Reference proteome</keyword>
<dbReference type="PANTHER" id="PTHR30055:SF234">
    <property type="entry name" value="HTH-TYPE TRANSCRIPTIONAL REGULATOR BETI"/>
    <property type="match status" value="1"/>
</dbReference>
<dbReference type="PROSITE" id="PS50977">
    <property type="entry name" value="HTH_TETR_2"/>
    <property type="match status" value="1"/>
</dbReference>
<gene>
    <name evidence="6" type="ORF">SSQG_05918</name>
</gene>
<name>D9WZ97_STRVT</name>
<dbReference type="Gene3D" id="1.10.357.10">
    <property type="entry name" value="Tetracycline Repressor, domain 2"/>
    <property type="match status" value="1"/>
</dbReference>
<proteinExistence type="predicted"/>
<dbReference type="InterPro" id="IPR050109">
    <property type="entry name" value="HTH-type_TetR-like_transc_reg"/>
</dbReference>
<dbReference type="AlphaFoldDB" id="D9WZ97"/>
<dbReference type="HOGENOM" id="CLU_113325_0_0_11"/>
<evidence type="ECO:0000313" key="7">
    <source>
        <dbReference type="Proteomes" id="UP000004184"/>
    </source>
</evidence>
<dbReference type="InterPro" id="IPR001647">
    <property type="entry name" value="HTH_TetR"/>
</dbReference>
<evidence type="ECO:0000256" key="4">
    <source>
        <dbReference type="PROSITE-ProRule" id="PRU00335"/>
    </source>
</evidence>
<dbReference type="Proteomes" id="UP000004184">
    <property type="component" value="Unassembled WGS sequence"/>
</dbReference>
<evidence type="ECO:0000313" key="6">
    <source>
        <dbReference type="EMBL" id="EFL35400.1"/>
    </source>
</evidence>
<evidence type="ECO:0000259" key="5">
    <source>
        <dbReference type="PROSITE" id="PS50977"/>
    </source>
</evidence>
<feature type="domain" description="HTH tetR-type" evidence="5">
    <location>
        <begin position="4"/>
        <end position="63"/>
    </location>
</feature>
<reference evidence="7" key="1">
    <citation type="submission" date="2009-02" db="EMBL/GenBank/DDBJ databases">
        <title>Annotation of Streptomyces viridochromogenes strain DSM 40736.</title>
        <authorList>
            <consortium name="The Broad Institute Genome Sequencing Platform"/>
            <consortium name="Broad Institute Microbial Sequencing Center"/>
            <person name="Fischbach M."/>
            <person name="Godfrey P."/>
            <person name="Ward D."/>
            <person name="Young S."/>
            <person name="Zeng Q."/>
            <person name="Koehrsen M."/>
            <person name="Alvarado L."/>
            <person name="Berlin A.M."/>
            <person name="Bochicchio J."/>
            <person name="Borenstein D."/>
            <person name="Chapman S.B."/>
            <person name="Chen Z."/>
            <person name="Engels R."/>
            <person name="Freedman E."/>
            <person name="Gellesch M."/>
            <person name="Goldberg J."/>
            <person name="Griggs A."/>
            <person name="Gujja S."/>
            <person name="Heilman E.R."/>
            <person name="Heiman D.I."/>
            <person name="Hepburn T.A."/>
            <person name="Howarth C."/>
            <person name="Jen D."/>
            <person name="Larson L."/>
            <person name="Lewis B."/>
            <person name="Mehta T."/>
            <person name="Park D."/>
            <person name="Pearson M."/>
            <person name="Richards J."/>
            <person name="Roberts A."/>
            <person name="Saif S."/>
            <person name="Shea T.D."/>
            <person name="Shenoy N."/>
            <person name="Sisk P."/>
            <person name="Stolte C."/>
            <person name="Sykes S.N."/>
            <person name="Thomson T."/>
            <person name="Walk T."/>
            <person name="White J."/>
            <person name="Yandava C."/>
            <person name="Straight P."/>
            <person name="Clardy J."/>
            <person name="Hung D."/>
            <person name="Kolter R."/>
            <person name="Mekalanos J."/>
            <person name="Walker S."/>
            <person name="Walsh C.T."/>
            <person name="Wieland-Brown L.C."/>
            <person name="Haas B."/>
            <person name="Nusbaum C."/>
            <person name="Birren B."/>
        </authorList>
    </citation>
    <scope>NUCLEOTIDE SEQUENCE [LARGE SCALE GENOMIC DNA]</scope>
    <source>
        <strain evidence="7">DSM 40736 / JCM 4977 / BCRC 1201 / Tue 494</strain>
    </source>
</reference>
<evidence type="ECO:0000256" key="2">
    <source>
        <dbReference type="ARBA" id="ARBA00023125"/>
    </source>
</evidence>